<dbReference type="AlphaFoldDB" id="A0A8H9FTM6"/>
<comment type="caution">
    <text evidence="2">The sequence shown here is derived from an EMBL/GenBank/DDBJ whole genome shotgun (WGS) entry which is preliminary data.</text>
</comment>
<dbReference type="Proteomes" id="UP000628079">
    <property type="component" value="Unassembled WGS sequence"/>
</dbReference>
<name>A0A8H9FTM6_9MICO</name>
<feature type="transmembrane region" description="Helical" evidence="1">
    <location>
        <begin position="227"/>
        <end position="248"/>
    </location>
</feature>
<dbReference type="EMBL" id="BMEA01000002">
    <property type="protein sequence ID" value="GGB80363.1"/>
    <property type="molecule type" value="Genomic_DNA"/>
</dbReference>
<feature type="transmembrane region" description="Helical" evidence="1">
    <location>
        <begin position="64"/>
        <end position="84"/>
    </location>
</feature>
<feature type="transmembrane region" description="Helical" evidence="1">
    <location>
        <begin position="151"/>
        <end position="168"/>
    </location>
</feature>
<reference evidence="2" key="2">
    <citation type="submission" date="2020-09" db="EMBL/GenBank/DDBJ databases">
        <authorList>
            <person name="Sun Q."/>
            <person name="Zhou Y."/>
        </authorList>
    </citation>
    <scope>NUCLEOTIDE SEQUENCE</scope>
    <source>
        <strain evidence="2">CGMCC 1.10749</strain>
    </source>
</reference>
<feature type="transmembrane region" description="Helical" evidence="1">
    <location>
        <begin position="105"/>
        <end position="131"/>
    </location>
</feature>
<feature type="transmembrane region" description="Helical" evidence="1">
    <location>
        <begin position="25"/>
        <end position="44"/>
    </location>
</feature>
<evidence type="ECO:0008006" key="4">
    <source>
        <dbReference type="Google" id="ProtNLM"/>
    </source>
</evidence>
<protein>
    <recommendedName>
        <fullName evidence="4">ABC transporter permease</fullName>
    </recommendedName>
</protein>
<organism evidence="2 3">
    <name type="scientific">Knoellia flava</name>
    <dbReference type="NCBI Taxonomy" id="913969"/>
    <lineage>
        <taxon>Bacteria</taxon>
        <taxon>Bacillati</taxon>
        <taxon>Actinomycetota</taxon>
        <taxon>Actinomycetes</taxon>
        <taxon>Micrococcales</taxon>
        <taxon>Intrasporangiaceae</taxon>
        <taxon>Knoellia</taxon>
    </lineage>
</organism>
<evidence type="ECO:0000313" key="2">
    <source>
        <dbReference type="EMBL" id="GGB80363.1"/>
    </source>
</evidence>
<evidence type="ECO:0000313" key="3">
    <source>
        <dbReference type="Proteomes" id="UP000628079"/>
    </source>
</evidence>
<proteinExistence type="predicted"/>
<evidence type="ECO:0000256" key="1">
    <source>
        <dbReference type="SAM" id="Phobius"/>
    </source>
</evidence>
<reference evidence="2" key="1">
    <citation type="journal article" date="2014" name="Int. J. Syst. Evol. Microbiol.">
        <title>Complete genome sequence of Corynebacterium casei LMG S-19264T (=DSM 44701T), isolated from a smear-ripened cheese.</title>
        <authorList>
            <consortium name="US DOE Joint Genome Institute (JGI-PGF)"/>
            <person name="Walter F."/>
            <person name="Albersmeier A."/>
            <person name="Kalinowski J."/>
            <person name="Ruckert C."/>
        </authorList>
    </citation>
    <scope>NUCLEOTIDE SEQUENCE</scope>
    <source>
        <strain evidence="2">CGMCC 1.10749</strain>
    </source>
</reference>
<keyword evidence="1" id="KW-0472">Membrane</keyword>
<gene>
    <name evidence="2" type="ORF">GCM10011314_19970</name>
</gene>
<keyword evidence="1" id="KW-1133">Transmembrane helix</keyword>
<accession>A0A8H9FTM6</accession>
<feature type="transmembrane region" description="Helical" evidence="1">
    <location>
        <begin position="173"/>
        <end position="191"/>
    </location>
</feature>
<dbReference type="RefSeq" id="WP_035945439.1">
    <property type="nucleotide sequence ID" value="NZ_BMEA01000002.1"/>
</dbReference>
<sequence length="254" mass="25867">MSSATVLARAGRAEWSRIWSVRSSWVLVVCLGLFMVGVAVLAGVDAASNPESIPADATGWDGARFTAMFALFGTVALAVMTSTADHATGAIVPTLQWSPRRGILFAARGLVIVLTVTLIGIILVTLASLVMGALAGVGLPLDDGLRSAGELAVVLACGALLGIGLGLATRSTAASLVLALALLLVLPPIVANLPFEWAATVSSWLPGSAALFLIFGEGPLDDMTVSLARLTMVGWAVGAATLGALRLVRSDAGH</sequence>
<keyword evidence="1" id="KW-0812">Transmembrane</keyword>